<reference evidence="2 3" key="1">
    <citation type="submission" date="2014-11" db="EMBL/GenBank/DDBJ databases">
        <authorList>
            <person name="Wibberg Daniel"/>
        </authorList>
    </citation>
    <scope>NUCLEOTIDE SEQUENCE [LARGE SCALE GENOMIC DNA]</scope>
    <source>
        <strain evidence="2">Rhizoctonia solani AG1-IB 7/3/14</strain>
    </source>
</reference>
<dbReference type="EMBL" id="LN679103">
    <property type="protein sequence ID" value="CEL59756.1"/>
    <property type="molecule type" value="Genomic_DNA"/>
</dbReference>
<dbReference type="AlphaFoldDB" id="A0A0B7FP67"/>
<feature type="compositionally biased region" description="Basic and acidic residues" evidence="1">
    <location>
        <begin position="95"/>
        <end position="109"/>
    </location>
</feature>
<gene>
    <name evidence="2" type="ORF">RSOLAG1IB_03689</name>
</gene>
<feature type="region of interest" description="Disordered" evidence="1">
    <location>
        <begin position="93"/>
        <end position="117"/>
    </location>
</feature>
<proteinExistence type="predicted"/>
<evidence type="ECO:0000313" key="3">
    <source>
        <dbReference type="Proteomes" id="UP000059188"/>
    </source>
</evidence>
<feature type="region of interest" description="Disordered" evidence="1">
    <location>
        <begin position="35"/>
        <end position="54"/>
    </location>
</feature>
<dbReference type="Proteomes" id="UP000059188">
    <property type="component" value="Unassembled WGS sequence"/>
</dbReference>
<accession>A0A0B7FP67</accession>
<organism evidence="2 3">
    <name type="scientific">Thanatephorus cucumeris (strain AG1-IB / isolate 7/3/14)</name>
    <name type="common">Lettuce bottom rot fungus</name>
    <name type="synonym">Rhizoctonia solani</name>
    <dbReference type="NCBI Taxonomy" id="1108050"/>
    <lineage>
        <taxon>Eukaryota</taxon>
        <taxon>Fungi</taxon>
        <taxon>Dikarya</taxon>
        <taxon>Basidiomycota</taxon>
        <taxon>Agaricomycotina</taxon>
        <taxon>Agaricomycetes</taxon>
        <taxon>Cantharellales</taxon>
        <taxon>Ceratobasidiaceae</taxon>
        <taxon>Rhizoctonia</taxon>
        <taxon>Rhizoctonia solani AG-1</taxon>
    </lineage>
</organism>
<name>A0A0B7FP67_THACB</name>
<evidence type="ECO:0000256" key="1">
    <source>
        <dbReference type="SAM" id="MobiDB-lite"/>
    </source>
</evidence>
<keyword evidence="3" id="KW-1185">Reference proteome</keyword>
<evidence type="ECO:0000313" key="2">
    <source>
        <dbReference type="EMBL" id="CEL59756.1"/>
    </source>
</evidence>
<sequence length="117" mass="13544">MSEHLTYASVRYVRPCYAFVLYTVQVGEPGAARKRSRGIGRATQGCDRPDRRPGVAENHLKWQRKVLLLTRDGGRVLKNARIDRILAHGTPFRSRRAEWRPTDSRDREPPPSVKYRM</sequence>
<protein>
    <submittedName>
        <fullName evidence="2">Uncharacterized protein</fullName>
    </submittedName>
</protein>